<keyword evidence="1" id="KW-1133">Transmembrane helix</keyword>
<keyword evidence="1" id="KW-0812">Transmembrane</keyword>
<organism evidence="2 3">
    <name type="scientific">Heterorhabditis bacteriophora</name>
    <name type="common">Entomopathogenic nematode worm</name>
    <dbReference type="NCBI Taxonomy" id="37862"/>
    <lineage>
        <taxon>Eukaryota</taxon>
        <taxon>Metazoa</taxon>
        <taxon>Ecdysozoa</taxon>
        <taxon>Nematoda</taxon>
        <taxon>Chromadorea</taxon>
        <taxon>Rhabditida</taxon>
        <taxon>Rhabditina</taxon>
        <taxon>Rhabditomorpha</taxon>
        <taxon>Strongyloidea</taxon>
        <taxon>Heterorhabditidae</taxon>
        <taxon>Heterorhabditis</taxon>
    </lineage>
</organism>
<dbReference type="WBParaSite" id="Hba_09794">
    <property type="protein sequence ID" value="Hba_09794"/>
    <property type="gene ID" value="Hba_09794"/>
</dbReference>
<dbReference type="Proteomes" id="UP000095283">
    <property type="component" value="Unplaced"/>
</dbReference>
<feature type="transmembrane region" description="Helical" evidence="1">
    <location>
        <begin position="16"/>
        <end position="38"/>
    </location>
</feature>
<evidence type="ECO:0000256" key="1">
    <source>
        <dbReference type="SAM" id="Phobius"/>
    </source>
</evidence>
<keyword evidence="2" id="KW-1185">Reference proteome</keyword>
<evidence type="ECO:0000313" key="3">
    <source>
        <dbReference type="WBParaSite" id="Hba_09794"/>
    </source>
</evidence>
<reference evidence="3" key="1">
    <citation type="submission" date="2016-11" db="UniProtKB">
        <authorList>
            <consortium name="WormBaseParasite"/>
        </authorList>
    </citation>
    <scope>IDENTIFICATION</scope>
</reference>
<keyword evidence="1" id="KW-0472">Membrane</keyword>
<evidence type="ECO:0000313" key="2">
    <source>
        <dbReference type="Proteomes" id="UP000095283"/>
    </source>
</evidence>
<name>A0A1I7WXF5_HETBA</name>
<protein>
    <submittedName>
        <fullName evidence="3">MAM domain-containing protein</fullName>
    </submittedName>
</protein>
<sequence length="88" mass="10343">MIATHRINSVIAGKDVLAYAVSSKIVGYFIIRIFIWLFCNDTICNIKLFSRLRIVRNGDNNQEFNLIWWSSLDTDTMEQWQVILGYRL</sequence>
<accession>A0A1I7WXF5</accession>
<proteinExistence type="predicted"/>
<dbReference type="AlphaFoldDB" id="A0A1I7WXF5"/>